<evidence type="ECO:0000313" key="4">
    <source>
        <dbReference type="Proteomes" id="UP001208689"/>
    </source>
</evidence>
<protein>
    <recommendedName>
        <fullName evidence="5">IPT/TIG domain-containing protein</fullName>
    </recommendedName>
</protein>
<keyword evidence="2" id="KW-1133">Transmembrane helix</keyword>
<evidence type="ECO:0008006" key="5">
    <source>
        <dbReference type="Google" id="ProtNLM"/>
    </source>
</evidence>
<evidence type="ECO:0000313" key="3">
    <source>
        <dbReference type="EMBL" id="UYP44869.1"/>
    </source>
</evidence>
<feature type="compositionally biased region" description="Basic and acidic residues" evidence="1">
    <location>
        <begin position="197"/>
        <end position="207"/>
    </location>
</feature>
<evidence type="ECO:0000256" key="2">
    <source>
        <dbReference type="SAM" id="Phobius"/>
    </source>
</evidence>
<proteinExistence type="predicted"/>
<accession>A0ABY6HQL3</accession>
<keyword evidence="2" id="KW-0812">Transmembrane</keyword>
<feature type="region of interest" description="Disordered" evidence="1">
    <location>
        <begin position="255"/>
        <end position="291"/>
    </location>
</feature>
<keyword evidence="2" id="KW-0472">Membrane</keyword>
<evidence type="ECO:0000256" key="1">
    <source>
        <dbReference type="SAM" id="MobiDB-lite"/>
    </source>
</evidence>
<gene>
    <name evidence="3" type="ORF">NEF87_001154</name>
</gene>
<organism evidence="3 4">
    <name type="scientific">Candidatus Lokiarchaeum ossiferum</name>
    <dbReference type="NCBI Taxonomy" id="2951803"/>
    <lineage>
        <taxon>Archaea</taxon>
        <taxon>Promethearchaeati</taxon>
        <taxon>Promethearchaeota</taxon>
        <taxon>Promethearchaeia</taxon>
        <taxon>Promethearchaeales</taxon>
        <taxon>Promethearchaeaceae</taxon>
        <taxon>Candidatus Lokiarchaeum</taxon>
    </lineage>
</organism>
<dbReference type="Proteomes" id="UP001208689">
    <property type="component" value="Chromosome"/>
</dbReference>
<keyword evidence="4" id="KW-1185">Reference proteome</keyword>
<dbReference type="EMBL" id="CP104013">
    <property type="protein sequence ID" value="UYP44869.1"/>
    <property type="molecule type" value="Genomic_DNA"/>
</dbReference>
<feature type="region of interest" description="Disordered" evidence="1">
    <location>
        <begin position="535"/>
        <end position="555"/>
    </location>
</feature>
<name>A0ABY6HQL3_9ARCH</name>
<sequence length="596" mass="64675">MKNKTKNILIIVSFIVAFGLANFNEIHSFQENISAKISDGKEPQTSTTNKPRSSYVVVPLTINVVEGTNLTKAEVEERVKKMNEIYNCEVVIFVWNGTINTVPDPEGNGDGKIDYNATHRTKVRSDAAKKSGGKGVSITVTNSLGDNNTNGMCIVGGAHSAIVRKGTDGTTWAHEVQHALGQSHGQSQPAGEDLDGDGDKTDDRGWDIDGDGNVTKKDQGYNLWGRRSDRTGNNMTTAGHDAIYGNASALPGARVKTRPAKPATTKTDGITPLKGGISPGKRNESLTPEKKSSNIIQGGFSVNYTDPKMTLCLQLADMPAGIVSFNLIIDADPNHGNPLDGADIWIDLFCNMGVFELTPHTWGESDWIDLPPLPFLPSPGMDTINLNNITGSGLVDSFFDVFVEVDIPEPAIVDPLRFSEETKFWFESWSEMDYSDRTANSTVDMRDIPDETITVSNELTTAGGYLTVNGTNFSPESTVTLYFDGESIGTVPTDTQGFFTHDILVIRELSKENVILTAMDAQGKGDGIYIDIEGSGTKTTSSTDTTSSSSTSTQSDDTADVERLIIPGYSLFWTGAISIFSCLFLLRKRSFWIQLK</sequence>
<reference evidence="3" key="1">
    <citation type="submission" date="2022-09" db="EMBL/GenBank/DDBJ databases">
        <title>Actin cytoskeleton and complex cell architecture in an #Asgard archaeon.</title>
        <authorList>
            <person name="Ponce Toledo R.I."/>
            <person name="Schleper C."/>
            <person name="Rodrigues Oliveira T."/>
            <person name="Wollweber F."/>
            <person name="Xu J."/>
            <person name="Rittmann S."/>
            <person name="Klingl A."/>
            <person name="Pilhofer M."/>
        </authorList>
    </citation>
    <scope>NUCLEOTIDE SEQUENCE</scope>
    <source>
        <strain evidence="3">B-35</strain>
    </source>
</reference>
<feature type="compositionally biased region" description="Basic and acidic residues" evidence="1">
    <location>
        <begin position="281"/>
        <end position="291"/>
    </location>
</feature>
<feature type="transmembrane region" description="Helical" evidence="2">
    <location>
        <begin position="564"/>
        <end position="586"/>
    </location>
</feature>
<feature type="region of interest" description="Disordered" evidence="1">
    <location>
        <begin position="180"/>
        <end position="213"/>
    </location>
</feature>